<comment type="subcellular location">
    <subcellularLocation>
        <location evidence="1">Membrane</location>
        <topology evidence="1">Multi-pass membrane protein</topology>
    </subcellularLocation>
</comment>
<keyword evidence="8" id="KW-0769">Symport</keyword>
<feature type="binding site" evidence="6">
    <location>
        <position position="83"/>
    </location>
    <ligand>
        <name>Na(+)</name>
        <dbReference type="ChEBI" id="CHEBI:29101"/>
        <label>1</label>
    </ligand>
</feature>
<keyword evidence="3 8" id="KW-0812">Transmembrane</keyword>
<feature type="transmembrane region" description="Helical" evidence="10">
    <location>
        <begin position="142"/>
        <end position="169"/>
    </location>
</feature>
<keyword evidence="6" id="KW-0915">Sodium</keyword>
<evidence type="ECO:0000256" key="7">
    <source>
        <dbReference type="PIRSR" id="PIRSR600175-2"/>
    </source>
</evidence>
<dbReference type="Pfam" id="PF00209">
    <property type="entry name" value="SNF"/>
    <property type="match status" value="1"/>
</dbReference>
<evidence type="ECO:0000313" key="12">
    <source>
        <dbReference type="Proteomes" id="UP001209878"/>
    </source>
</evidence>
<evidence type="ECO:0000256" key="2">
    <source>
        <dbReference type="ARBA" id="ARBA00022448"/>
    </source>
</evidence>
<keyword evidence="5 10" id="KW-0472">Membrane</keyword>
<name>A0AAD9KB42_RIDPI</name>
<proteinExistence type="inferred from homology"/>
<feature type="binding site" evidence="6">
    <location>
        <position position="79"/>
    </location>
    <ligand>
        <name>Na(+)</name>
        <dbReference type="ChEBI" id="CHEBI:29101"/>
        <label>1</label>
    </ligand>
</feature>
<comment type="similarity">
    <text evidence="8">Belongs to the sodium:neurotransmitter symporter (SNF) (TC 2.A.22) family.</text>
</comment>
<feature type="disulfide bond" evidence="7">
    <location>
        <begin position="181"/>
        <end position="190"/>
    </location>
</feature>
<feature type="transmembrane region" description="Helical" evidence="10">
    <location>
        <begin position="99"/>
        <end position="121"/>
    </location>
</feature>
<evidence type="ECO:0000256" key="1">
    <source>
        <dbReference type="ARBA" id="ARBA00004141"/>
    </source>
</evidence>
<keyword evidence="7" id="KW-1015">Disulfide bond</keyword>
<dbReference type="GO" id="GO:0005886">
    <property type="term" value="C:plasma membrane"/>
    <property type="evidence" value="ECO:0007669"/>
    <property type="project" value="TreeGrafter"/>
</dbReference>
<evidence type="ECO:0000256" key="10">
    <source>
        <dbReference type="SAM" id="Phobius"/>
    </source>
</evidence>
<accession>A0AAD9KB42</accession>
<feature type="transmembrane region" description="Helical" evidence="10">
    <location>
        <begin position="349"/>
        <end position="374"/>
    </location>
</feature>
<dbReference type="PROSITE" id="PS50267">
    <property type="entry name" value="NA_NEUROTRAN_SYMP_3"/>
    <property type="match status" value="1"/>
</dbReference>
<feature type="binding site" evidence="6">
    <location>
        <position position="423"/>
    </location>
    <ligand>
        <name>Na(+)</name>
        <dbReference type="ChEBI" id="CHEBI:29101"/>
        <label>1</label>
    </ligand>
</feature>
<gene>
    <name evidence="11" type="ORF">NP493_1231g00056</name>
</gene>
<keyword evidence="4 10" id="KW-1133">Transmembrane helix</keyword>
<keyword evidence="6" id="KW-0479">Metal-binding</keyword>
<dbReference type="PANTHER" id="PTHR11616:SF309">
    <property type="entry name" value="TRANSPORTER"/>
    <property type="match status" value="1"/>
</dbReference>
<comment type="caution">
    <text evidence="11">The sequence shown here is derived from an EMBL/GenBank/DDBJ whole genome shotgun (WGS) entry which is preliminary data.</text>
</comment>
<protein>
    <recommendedName>
        <fullName evidence="8">Transporter</fullName>
    </recommendedName>
</protein>
<keyword evidence="12" id="KW-1185">Reference proteome</keyword>
<dbReference type="GO" id="GO:0015293">
    <property type="term" value="F:symporter activity"/>
    <property type="evidence" value="ECO:0007669"/>
    <property type="project" value="UniProtKB-KW"/>
</dbReference>
<feature type="transmembrane region" description="Helical" evidence="10">
    <location>
        <begin position="269"/>
        <end position="293"/>
    </location>
</feature>
<dbReference type="InterPro" id="IPR037272">
    <property type="entry name" value="SNS_sf"/>
</dbReference>
<dbReference type="InterPro" id="IPR000175">
    <property type="entry name" value="Na/ntran_symport"/>
</dbReference>
<dbReference type="PROSITE" id="PS00610">
    <property type="entry name" value="NA_NEUROTRAN_SYMP_1"/>
    <property type="match status" value="1"/>
</dbReference>
<dbReference type="Proteomes" id="UP001209878">
    <property type="component" value="Unassembled WGS sequence"/>
</dbReference>
<evidence type="ECO:0000313" key="11">
    <source>
        <dbReference type="EMBL" id="KAK2168454.1"/>
    </source>
</evidence>
<dbReference type="PROSITE" id="PS00754">
    <property type="entry name" value="NA_NEUROTRAN_SYMP_2"/>
    <property type="match status" value="1"/>
</dbReference>
<sequence length="464" mass="50994">MESVSGASNCNSTKQNNLSIATNGECGNLLKKNAAEEKTAAAEYDDSTSSEQDSVDPKMKRETWNRKIDFLLACIGFSVGLGNVWRFPYLCYKNGGGAFLLPYFICVVLGGIPMFFLEVSLGQFMSEGGIGAWKICPLLQGIGLATTIIVFLLNIYYNVILAWAFYYLFSSFTSVLPWSHCNNAWNTPDCGKALDGGAFANGNMTTSTTTLATHSLKSFCCRRKVLLISSGMGEVGTIKWDLALCLLLAWIVVYFCIWKGVKSSGKVMYFTATSPYILMTILLIRGVTLPGAWEGIKFYVLPTWSKLMEPQVWVDAGTQIFFSYSISLGALTALGSYNKFHHNCWKDSVVFAFTNSLTSFLAGFVIFSVLGYMAQEHNVSVAEVAESGPGLAFIVYPKAVAQMPVAPLWSILFFVMIILLGLDSQVRDHLHISLLGFAVVYMQLLRARRTGEVTGGKSNSVRLE</sequence>
<dbReference type="AlphaFoldDB" id="A0AAD9KB42"/>
<dbReference type="SUPFAM" id="SSF161070">
    <property type="entry name" value="SNF-like"/>
    <property type="match status" value="1"/>
</dbReference>
<organism evidence="11 12">
    <name type="scientific">Ridgeia piscesae</name>
    <name type="common">Tubeworm</name>
    <dbReference type="NCBI Taxonomy" id="27915"/>
    <lineage>
        <taxon>Eukaryota</taxon>
        <taxon>Metazoa</taxon>
        <taxon>Spiralia</taxon>
        <taxon>Lophotrochozoa</taxon>
        <taxon>Annelida</taxon>
        <taxon>Polychaeta</taxon>
        <taxon>Sedentaria</taxon>
        <taxon>Canalipalpata</taxon>
        <taxon>Sabellida</taxon>
        <taxon>Siboglinidae</taxon>
        <taxon>Ridgeia</taxon>
    </lineage>
</organism>
<feature type="region of interest" description="Disordered" evidence="9">
    <location>
        <begin position="1"/>
        <end position="20"/>
    </location>
</feature>
<feature type="binding site" evidence="6">
    <location>
        <position position="424"/>
    </location>
    <ligand>
        <name>Na(+)</name>
        <dbReference type="ChEBI" id="CHEBI:29101"/>
        <label>1</label>
    </ligand>
</feature>
<feature type="transmembrane region" description="Helical" evidence="10">
    <location>
        <begin position="68"/>
        <end position="87"/>
    </location>
</feature>
<feature type="transmembrane region" description="Helical" evidence="10">
    <location>
        <begin position="313"/>
        <end position="337"/>
    </location>
</feature>
<evidence type="ECO:0000256" key="6">
    <source>
        <dbReference type="PIRSR" id="PIRSR600175-1"/>
    </source>
</evidence>
<keyword evidence="2 8" id="KW-0813">Transport</keyword>
<feature type="binding site" evidence="6">
    <location>
        <position position="76"/>
    </location>
    <ligand>
        <name>Na(+)</name>
        <dbReference type="ChEBI" id="CHEBI:29101"/>
        <label>1</label>
    </ligand>
</feature>
<feature type="binding site" evidence="6">
    <location>
        <position position="355"/>
    </location>
    <ligand>
        <name>Na(+)</name>
        <dbReference type="ChEBI" id="CHEBI:29101"/>
        <label>1</label>
    </ligand>
</feature>
<evidence type="ECO:0000256" key="4">
    <source>
        <dbReference type="ARBA" id="ARBA00022989"/>
    </source>
</evidence>
<evidence type="ECO:0000256" key="8">
    <source>
        <dbReference type="RuleBase" id="RU003732"/>
    </source>
</evidence>
<dbReference type="PRINTS" id="PR00176">
    <property type="entry name" value="NANEUSMPORT"/>
</dbReference>
<feature type="binding site" evidence="6">
    <location>
        <position position="420"/>
    </location>
    <ligand>
        <name>Na(+)</name>
        <dbReference type="ChEBI" id="CHEBI:29101"/>
        <label>1</label>
    </ligand>
</feature>
<reference evidence="11" key="1">
    <citation type="journal article" date="2023" name="Mol. Biol. Evol.">
        <title>Third-Generation Sequencing Reveals the Adaptive Role of the Epigenome in Three Deep-Sea Polychaetes.</title>
        <authorList>
            <person name="Perez M."/>
            <person name="Aroh O."/>
            <person name="Sun Y."/>
            <person name="Lan Y."/>
            <person name="Juniper S.K."/>
            <person name="Young C.R."/>
            <person name="Angers B."/>
            <person name="Qian P.Y."/>
        </authorList>
    </citation>
    <scope>NUCLEOTIDE SEQUENCE</scope>
    <source>
        <strain evidence="11">R07B-5</strain>
    </source>
</reference>
<dbReference type="EMBL" id="JAODUO010001230">
    <property type="protein sequence ID" value="KAK2168454.1"/>
    <property type="molecule type" value="Genomic_DNA"/>
</dbReference>
<dbReference type="PANTHER" id="PTHR11616">
    <property type="entry name" value="SODIUM/CHLORIDE DEPENDENT TRANSPORTER"/>
    <property type="match status" value="1"/>
</dbReference>
<evidence type="ECO:0000256" key="3">
    <source>
        <dbReference type="ARBA" id="ARBA00022692"/>
    </source>
</evidence>
<feature type="binding site" evidence="6">
    <location>
        <position position="323"/>
    </location>
    <ligand>
        <name>Na(+)</name>
        <dbReference type="ChEBI" id="CHEBI:29101"/>
        <label>1</label>
    </ligand>
</feature>
<feature type="transmembrane region" description="Helical" evidence="10">
    <location>
        <begin position="405"/>
        <end position="422"/>
    </location>
</feature>
<feature type="transmembrane region" description="Helical" evidence="10">
    <location>
        <begin position="238"/>
        <end position="257"/>
    </location>
</feature>
<evidence type="ECO:0000256" key="9">
    <source>
        <dbReference type="SAM" id="MobiDB-lite"/>
    </source>
</evidence>
<evidence type="ECO:0000256" key="5">
    <source>
        <dbReference type="ARBA" id="ARBA00023136"/>
    </source>
</evidence>
<dbReference type="GO" id="GO:0035725">
    <property type="term" value="P:sodium ion transmembrane transport"/>
    <property type="evidence" value="ECO:0007669"/>
    <property type="project" value="TreeGrafter"/>
</dbReference>
<dbReference type="GO" id="GO:0006865">
    <property type="term" value="P:amino acid transport"/>
    <property type="evidence" value="ECO:0007669"/>
    <property type="project" value="TreeGrafter"/>
</dbReference>
<dbReference type="GO" id="GO:0046872">
    <property type="term" value="F:metal ion binding"/>
    <property type="evidence" value="ECO:0007669"/>
    <property type="project" value="UniProtKB-KW"/>
</dbReference>